<organism evidence="2 3">
    <name type="scientific">Pleurodeles waltl</name>
    <name type="common">Iberian ribbed newt</name>
    <dbReference type="NCBI Taxonomy" id="8319"/>
    <lineage>
        <taxon>Eukaryota</taxon>
        <taxon>Metazoa</taxon>
        <taxon>Chordata</taxon>
        <taxon>Craniata</taxon>
        <taxon>Vertebrata</taxon>
        <taxon>Euteleostomi</taxon>
        <taxon>Amphibia</taxon>
        <taxon>Batrachia</taxon>
        <taxon>Caudata</taxon>
        <taxon>Salamandroidea</taxon>
        <taxon>Salamandridae</taxon>
        <taxon>Pleurodelinae</taxon>
        <taxon>Pleurodeles</taxon>
    </lineage>
</organism>
<name>A0AAV7WKE4_PLEWA</name>
<gene>
    <name evidence="2" type="ORF">NDU88_000686</name>
</gene>
<comment type="caution">
    <text evidence="2">The sequence shown here is derived from an EMBL/GenBank/DDBJ whole genome shotgun (WGS) entry which is preliminary data.</text>
</comment>
<accession>A0AAV7WKE4</accession>
<evidence type="ECO:0000313" key="3">
    <source>
        <dbReference type="Proteomes" id="UP001066276"/>
    </source>
</evidence>
<evidence type="ECO:0000313" key="2">
    <source>
        <dbReference type="EMBL" id="KAJ1213047.1"/>
    </source>
</evidence>
<keyword evidence="3" id="KW-1185">Reference proteome</keyword>
<reference evidence="2" key="1">
    <citation type="journal article" date="2022" name="bioRxiv">
        <title>Sequencing and chromosome-scale assembly of the giantPleurodeles waltlgenome.</title>
        <authorList>
            <person name="Brown T."/>
            <person name="Elewa A."/>
            <person name="Iarovenko S."/>
            <person name="Subramanian E."/>
            <person name="Araus A.J."/>
            <person name="Petzold A."/>
            <person name="Susuki M."/>
            <person name="Suzuki K.-i.T."/>
            <person name="Hayashi T."/>
            <person name="Toyoda A."/>
            <person name="Oliveira C."/>
            <person name="Osipova E."/>
            <person name="Leigh N.D."/>
            <person name="Simon A."/>
            <person name="Yun M.H."/>
        </authorList>
    </citation>
    <scope>NUCLEOTIDE SEQUENCE</scope>
    <source>
        <strain evidence="2">20211129_DDA</strain>
        <tissue evidence="2">Liver</tissue>
    </source>
</reference>
<evidence type="ECO:0000256" key="1">
    <source>
        <dbReference type="SAM" id="MobiDB-lite"/>
    </source>
</evidence>
<protein>
    <submittedName>
        <fullName evidence="2">Uncharacterized protein</fullName>
    </submittedName>
</protein>
<feature type="region of interest" description="Disordered" evidence="1">
    <location>
        <begin position="1"/>
        <end position="24"/>
    </location>
</feature>
<dbReference type="AlphaFoldDB" id="A0AAV7WKE4"/>
<dbReference type="EMBL" id="JANPWB010000001">
    <property type="protein sequence ID" value="KAJ1213047.1"/>
    <property type="molecule type" value="Genomic_DNA"/>
</dbReference>
<feature type="compositionally biased region" description="Basic and acidic residues" evidence="1">
    <location>
        <begin position="9"/>
        <end position="21"/>
    </location>
</feature>
<dbReference type="Proteomes" id="UP001066276">
    <property type="component" value="Chromosome 1_1"/>
</dbReference>
<proteinExistence type="predicted"/>
<sequence length="121" mass="13071">MELTANLSDARDTQRAREGEGGKIAGRMGRGAVVFRGLRARSSARGGVIIGSTGRGRVCARDGGRAGKRGARTELFYLSPTERLRSSGRRARCQPARLLHVKIHTGNHRRKTGGLAVNKYS</sequence>